<accession>A0A9N8H719</accession>
<evidence type="ECO:0000259" key="2">
    <source>
        <dbReference type="PROSITE" id="PS50020"/>
    </source>
</evidence>
<dbReference type="OrthoDB" id="46850at2759"/>
<organism evidence="3 4">
    <name type="scientific">Seminavis robusta</name>
    <dbReference type="NCBI Taxonomy" id="568900"/>
    <lineage>
        <taxon>Eukaryota</taxon>
        <taxon>Sar</taxon>
        <taxon>Stramenopiles</taxon>
        <taxon>Ochrophyta</taxon>
        <taxon>Bacillariophyta</taxon>
        <taxon>Bacillariophyceae</taxon>
        <taxon>Bacillariophycidae</taxon>
        <taxon>Naviculales</taxon>
        <taxon>Naviculaceae</taxon>
        <taxon>Seminavis</taxon>
    </lineage>
</organism>
<feature type="compositionally biased region" description="Polar residues" evidence="1">
    <location>
        <begin position="805"/>
        <end position="842"/>
    </location>
</feature>
<feature type="region of interest" description="Disordered" evidence="1">
    <location>
        <begin position="342"/>
        <end position="414"/>
    </location>
</feature>
<dbReference type="PROSITE" id="PS50020">
    <property type="entry name" value="WW_DOMAIN_2"/>
    <property type="match status" value="1"/>
</dbReference>
<dbReference type="Proteomes" id="UP001153069">
    <property type="component" value="Unassembled WGS sequence"/>
</dbReference>
<feature type="compositionally biased region" description="Low complexity" evidence="1">
    <location>
        <begin position="267"/>
        <end position="287"/>
    </location>
</feature>
<feature type="compositionally biased region" description="Polar residues" evidence="1">
    <location>
        <begin position="1"/>
        <end position="13"/>
    </location>
</feature>
<feature type="domain" description="WW" evidence="2">
    <location>
        <begin position="983"/>
        <end position="1012"/>
    </location>
</feature>
<feature type="compositionally biased region" description="Low complexity" evidence="1">
    <location>
        <begin position="943"/>
        <end position="956"/>
    </location>
</feature>
<sequence>MGNSPSASEVAYNQRNTSSYTSTSSAEGSSQQLSSSRRRQRQQQQQQQKGESTKPPPQQPPPQPRSSPRMRSFPGSVLLESTLCGTIDSTDDHSRAAGRDQERLWKRVDQLGLCTGGGGGRDPSFDQRDSRQHAGGGDQSTSSGSLPHRQHSLSEYSDDSIKAENTPMNATSALFARALVSEVTDNPKTMTPAAMAEREKKLLRAQQAAKRKGQGKDGPRPVGAPGGIGQPNLLGSIAHAITGGASEVQAPPTTPSATVLPPNSLQENRAQQQQNQYAPNSNQSSAAGHTGHADSIIAAGKYSVTIGLSLSRRHSTVGHPDTVTRQTAFDFNELQDRQYKYVSSTDSSGWRAGGGERGGDQSQMASAAEDTDALVDDFGSASLHPHGVPRKHPSPTANTSVSSQSQQQQFHKVAAPDTVHIPIIQIDAASPQAVDAIINALARGEIFIPHMAVLPESLSVNGISPPDLVVRFGCERNDDVPPDEWPNWCLEFMHNQLYEYFHNMGARWMKRPFSITLARKVRWKTVKHMNRYFAHAERVIDAWREKGPQYLDPQLSYIEGGATPEEVARPHGIYLLRNGVPTNYFAPNFDPPYTTKMTRSLLLNVLGKSWDKKRREWTAEPIPRLVTPSMLMAHMCGCADPGTGGFMANEVTHVGTSLGASHISDQRLVTLDQHQQQHSIHTYHDGTSAMSMTGPMQATSAATTPRSAHSSVAEEYSQTSSLSRGSRRRSKRHNQHAAPHMHVPTVPSDVSSPHAGVVPTANHLKSPRSQTSQNQNEEKKLDDEGRRQGAQEAPGKYLTFRADGQSIQDPPSVRGSTKQLQQVNGNSGPNALQGNVLASSQRMAHGAVEPRQTIKSNSRQIELSSSSSWKKKKGRDRQAHEGGPDRLPNNDSGVSLDYSMDSQNMPSGEEHRSSSGYADENEPAVRSTNGSRSSRKTPEQRQRQQQQQPQQVVTVTTDEDGLSLQESGSSEVIPTDEELFIVGWAKALDPNSGNYYYFTLDRTKTVWENPLSADTFVSGESSYFSGSGASSLHQSYQRQASR</sequence>
<feature type="compositionally biased region" description="Low complexity" evidence="1">
    <location>
        <begin position="14"/>
        <end position="35"/>
    </location>
</feature>
<evidence type="ECO:0000313" key="3">
    <source>
        <dbReference type="EMBL" id="CAB9502137.1"/>
    </source>
</evidence>
<dbReference type="EMBL" id="CAICTM010000127">
    <property type="protein sequence ID" value="CAB9502137.1"/>
    <property type="molecule type" value="Genomic_DNA"/>
</dbReference>
<feature type="compositionally biased region" description="Basic residues" evidence="1">
    <location>
        <begin position="725"/>
        <end position="735"/>
    </location>
</feature>
<evidence type="ECO:0000256" key="1">
    <source>
        <dbReference type="SAM" id="MobiDB-lite"/>
    </source>
</evidence>
<name>A0A9N8H719_9STRA</name>
<dbReference type="InterPro" id="IPR001202">
    <property type="entry name" value="WW_dom"/>
</dbReference>
<reference evidence="3" key="1">
    <citation type="submission" date="2020-06" db="EMBL/GenBank/DDBJ databases">
        <authorList>
            <consortium name="Plant Systems Biology data submission"/>
        </authorList>
    </citation>
    <scope>NUCLEOTIDE SEQUENCE</scope>
    <source>
        <strain evidence="3">D6</strain>
    </source>
</reference>
<feature type="compositionally biased region" description="Pro residues" evidence="1">
    <location>
        <begin position="54"/>
        <end position="65"/>
    </location>
</feature>
<proteinExistence type="predicted"/>
<feature type="region of interest" description="Disordered" evidence="1">
    <location>
        <begin position="204"/>
        <end position="234"/>
    </location>
</feature>
<gene>
    <name evidence="3" type="ORF">SEMRO_128_G061290.1</name>
</gene>
<feature type="region of interest" description="Disordered" evidence="1">
    <location>
        <begin position="685"/>
        <end position="970"/>
    </location>
</feature>
<feature type="compositionally biased region" description="Basic and acidic residues" evidence="1">
    <location>
        <begin position="776"/>
        <end position="789"/>
    </location>
</feature>
<keyword evidence="4" id="KW-1185">Reference proteome</keyword>
<feature type="compositionally biased region" description="Basic and acidic residues" evidence="1">
    <location>
        <begin position="90"/>
        <end position="109"/>
    </location>
</feature>
<feature type="compositionally biased region" description="Polar residues" evidence="1">
    <location>
        <begin position="853"/>
        <end position="863"/>
    </location>
</feature>
<feature type="region of interest" description="Disordered" evidence="1">
    <location>
        <begin position="1"/>
        <end position="163"/>
    </location>
</feature>
<comment type="caution">
    <text evidence="3">The sequence shown here is derived from an EMBL/GenBank/DDBJ whole genome shotgun (WGS) entry which is preliminary data.</text>
</comment>
<feature type="compositionally biased region" description="Basic and acidic residues" evidence="1">
    <location>
        <begin position="123"/>
        <end position="132"/>
    </location>
</feature>
<feature type="region of interest" description="Disordered" evidence="1">
    <location>
        <begin position="267"/>
        <end position="291"/>
    </location>
</feature>
<dbReference type="AlphaFoldDB" id="A0A9N8H719"/>
<protein>
    <recommendedName>
        <fullName evidence="2">WW domain-containing protein</fullName>
    </recommendedName>
</protein>
<evidence type="ECO:0000313" key="4">
    <source>
        <dbReference type="Proteomes" id="UP001153069"/>
    </source>
</evidence>
<feature type="compositionally biased region" description="Polar residues" evidence="1">
    <location>
        <begin position="688"/>
        <end position="710"/>
    </location>
</feature>